<reference evidence="10 11" key="1">
    <citation type="submission" date="2015-06" db="EMBL/GenBank/DDBJ databases">
        <title>Draft genome sequence of beer spoilage bacterium Megasphaera cerevisiae type strain 20462.</title>
        <authorList>
            <person name="Kutumbaka K."/>
            <person name="Pasmowitz J."/>
            <person name="Mategko J."/>
            <person name="Reyes D."/>
            <person name="Friedrich A."/>
            <person name="Han S."/>
            <person name="Martens-Habbena W."/>
            <person name="Neal-McKinney J."/>
            <person name="Janagama H.K."/>
            <person name="Nadala C."/>
            <person name="Samadpour M."/>
        </authorList>
    </citation>
    <scope>NUCLEOTIDE SEQUENCE [LARGE SCALE GENOMIC DNA]</scope>
    <source>
        <strain evidence="10 11">DSM 20462</strain>
    </source>
</reference>
<feature type="transmembrane region" description="Helical" evidence="8">
    <location>
        <begin position="94"/>
        <end position="116"/>
    </location>
</feature>
<feature type="transmembrane region" description="Helical" evidence="8">
    <location>
        <begin position="31"/>
        <end position="49"/>
    </location>
</feature>
<evidence type="ECO:0000256" key="1">
    <source>
        <dbReference type="ARBA" id="ARBA00004651"/>
    </source>
</evidence>
<evidence type="ECO:0000259" key="9">
    <source>
        <dbReference type="Pfam" id="PF00892"/>
    </source>
</evidence>
<name>A0A0J6WTH2_9FIRM</name>
<keyword evidence="7 8" id="KW-0472">Membrane</keyword>
<dbReference type="InterPro" id="IPR004626">
    <property type="entry name" value="RarD"/>
</dbReference>
<dbReference type="InterPro" id="IPR000620">
    <property type="entry name" value="EamA_dom"/>
</dbReference>
<dbReference type="RefSeq" id="WP_048513895.1">
    <property type="nucleotide sequence ID" value="NZ_FUXD01000017.1"/>
</dbReference>
<dbReference type="AlphaFoldDB" id="A0A0J6WTH2"/>
<feature type="transmembrane region" description="Helical" evidence="8">
    <location>
        <begin position="174"/>
        <end position="200"/>
    </location>
</feature>
<feature type="domain" description="EamA" evidence="9">
    <location>
        <begin position="3"/>
        <end position="138"/>
    </location>
</feature>
<keyword evidence="5 8" id="KW-0812">Transmembrane</keyword>
<evidence type="ECO:0000256" key="2">
    <source>
        <dbReference type="ARBA" id="ARBA00007362"/>
    </source>
</evidence>
<feature type="transmembrane region" description="Helical" evidence="8">
    <location>
        <begin position="123"/>
        <end position="141"/>
    </location>
</feature>
<organism evidence="10 11">
    <name type="scientific">Megasphaera cerevisiae DSM 20462</name>
    <dbReference type="NCBI Taxonomy" id="1122219"/>
    <lineage>
        <taxon>Bacteria</taxon>
        <taxon>Bacillati</taxon>
        <taxon>Bacillota</taxon>
        <taxon>Negativicutes</taxon>
        <taxon>Veillonellales</taxon>
        <taxon>Veillonellaceae</taxon>
        <taxon>Megasphaera</taxon>
    </lineage>
</organism>
<dbReference type="InterPro" id="IPR037185">
    <property type="entry name" value="EmrE-like"/>
</dbReference>
<comment type="caution">
    <text evidence="10">The sequence shown here is derived from an EMBL/GenBank/DDBJ whole genome shotgun (WGS) entry which is preliminary data.</text>
</comment>
<comment type="similarity">
    <text evidence="2">Belongs to the EamA transporter family.</text>
</comment>
<dbReference type="NCBIfam" id="TIGR00688">
    <property type="entry name" value="rarD"/>
    <property type="match status" value="1"/>
</dbReference>
<evidence type="ECO:0000256" key="8">
    <source>
        <dbReference type="SAM" id="Phobius"/>
    </source>
</evidence>
<gene>
    <name evidence="10" type="ORF">AB840_05815</name>
</gene>
<dbReference type="SUPFAM" id="SSF103481">
    <property type="entry name" value="Multidrug resistance efflux transporter EmrE"/>
    <property type="match status" value="1"/>
</dbReference>
<sequence length="293" mass="32607">MNIYILYTLTGQVMWGLLPLFWMLLQDVPSMYILATRIVWSALFCYGLILQKHLVPELKNVLHDRQEWPYIFGACIMITTNWGCFIYAMTHNHILQASLAYFINPIVVILFGAIIFHEHLGMFQRLSILFAAAGLGIAFFLFGQVPYLSLCICLSWAAYSLLKKKITLDSQISVFIESFSMVPLALAYIAFCEFTSAGAVGVLQGWHWLLLPATGIVTAVPILFFTAGLKGSPVTISGICMYLAPSISLLIGLLNGEALTQPLLVTFSFTWIAVILYLTGVLQITKHLKGHAC</sequence>
<feature type="transmembrane region" description="Helical" evidence="8">
    <location>
        <begin position="5"/>
        <end position="25"/>
    </location>
</feature>
<dbReference type="PANTHER" id="PTHR22911">
    <property type="entry name" value="ACYL-MALONYL CONDENSING ENZYME-RELATED"/>
    <property type="match status" value="1"/>
</dbReference>
<evidence type="ECO:0000256" key="6">
    <source>
        <dbReference type="ARBA" id="ARBA00022989"/>
    </source>
</evidence>
<dbReference type="PANTHER" id="PTHR22911:SF137">
    <property type="entry name" value="SOLUTE CARRIER FAMILY 35 MEMBER G2-RELATED"/>
    <property type="match status" value="1"/>
</dbReference>
<proteinExistence type="inferred from homology"/>
<dbReference type="Pfam" id="PF00892">
    <property type="entry name" value="EamA"/>
    <property type="match status" value="1"/>
</dbReference>
<dbReference type="InParanoid" id="A0A0J6WTH2"/>
<evidence type="ECO:0000256" key="3">
    <source>
        <dbReference type="ARBA" id="ARBA00022448"/>
    </source>
</evidence>
<comment type="subcellular location">
    <subcellularLocation>
        <location evidence="1">Cell membrane</location>
        <topology evidence="1">Multi-pass membrane protein</topology>
    </subcellularLocation>
</comment>
<accession>A0A0J6WTH2</accession>
<keyword evidence="4" id="KW-1003">Cell membrane</keyword>
<dbReference type="GO" id="GO:0005886">
    <property type="term" value="C:plasma membrane"/>
    <property type="evidence" value="ECO:0007669"/>
    <property type="project" value="UniProtKB-SubCell"/>
</dbReference>
<feature type="transmembrane region" description="Helical" evidence="8">
    <location>
        <begin position="234"/>
        <end position="254"/>
    </location>
</feature>
<keyword evidence="11" id="KW-1185">Reference proteome</keyword>
<dbReference type="EMBL" id="LEKT01000014">
    <property type="protein sequence ID" value="KMO86835.1"/>
    <property type="molecule type" value="Genomic_DNA"/>
</dbReference>
<keyword evidence="6 8" id="KW-1133">Transmembrane helix</keyword>
<dbReference type="FunCoup" id="A0A0J6WTH2">
    <property type="interactions" value="31"/>
</dbReference>
<feature type="transmembrane region" description="Helical" evidence="8">
    <location>
        <begin position="260"/>
        <end position="279"/>
    </location>
</feature>
<keyword evidence="3" id="KW-0813">Transport</keyword>
<dbReference type="PATRIC" id="fig|1122219.3.peg.594"/>
<evidence type="ECO:0000256" key="4">
    <source>
        <dbReference type="ARBA" id="ARBA00022475"/>
    </source>
</evidence>
<feature type="transmembrane region" description="Helical" evidence="8">
    <location>
        <begin position="70"/>
        <end position="88"/>
    </location>
</feature>
<evidence type="ECO:0000313" key="10">
    <source>
        <dbReference type="EMBL" id="KMO86835.1"/>
    </source>
</evidence>
<evidence type="ECO:0000313" key="11">
    <source>
        <dbReference type="Proteomes" id="UP000036503"/>
    </source>
</evidence>
<protein>
    <submittedName>
        <fullName evidence="10">Transporter</fullName>
    </submittedName>
</protein>
<evidence type="ECO:0000256" key="5">
    <source>
        <dbReference type="ARBA" id="ARBA00022692"/>
    </source>
</evidence>
<feature type="transmembrane region" description="Helical" evidence="8">
    <location>
        <begin position="206"/>
        <end position="227"/>
    </location>
</feature>
<dbReference type="Proteomes" id="UP000036503">
    <property type="component" value="Unassembled WGS sequence"/>
</dbReference>
<evidence type="ECO:0000256" key="7">
    <source>
        <dbReference type="ARBA" id="ARBA00023136"/>
    </source>
</evidence>
<dbReference type="OrthoDB" id="369870at2"/>